<evidence type="ECO:0000256" key="7">
    <source>
        <dbReference type="ARBA" id="ARBA00023027"/>
    </source>
</evidence>
<dbReference type="InterPro" id="IPR035587">
    <property type="entry name" value="DUS-like_FMN-bd"/>
</dbReference>
<dbReference type="GO" id="GO:0017150">
    <property type="term" value="F:tRNA dihydrouridine synthase activity"/>
    <property type="evidence" value="ECO:0007669"/>
    <property type="project" value="InterPro"/>
</dbReference>
<evidence type="ECO:0000256" key="1">
    <source>
        <dbReference type="ARBA" id="ARBA00001917"/>
    </source>
</evidence>
<evidence type="ECO:0000256" key="11">
    <source>
        <dbReference type="ARBA" id="ARBA00047652"/>
    </source>
</evidence>
<dbReference type="InterPro" id="IPR018517">
    <property type="entry name" value="tRNA_hU_synthase_CS"/>
</dbReference>
<sequence>MVEGECDAVDLNLGCPQRIARRGGYGAFLMDDLSSVESIVSTLAQGLSIPVTCKIRVFPDLERTLEYARMLERAQCAMLAVHGRTRDQKDNNATRADWDAISAVKNAVTIPVLANGNIRDLEDVRRCLEYTGADGVLSAQSLLENPALFDEKCFQLDSTADPLRGCRLLREYLQLAVQHPVPNRMMKTHVYRLLGDWFSEFTDIREQLNRDRSSSFQECLNFLSSIADAVERRIAASGRDHPIPVPIERKSAIERQERIQAAREEQRREEESLAEIGVKVQ</sequence>
<evidence type="ECO:0000256" key="10">
    <source>
        <dbReference type="ARBA" id="ARBA00047287"/>
    </source>
</evidence>
<dbReference type="PROSITE" id="PS01136">
    <property type="entry name" value="UPF0034"/>
    <property type="match status" value="1"/>
</dbReference>
<dbReference type="AlphaFoldDB" id="A0A8S1J437"/>
<keyword evidence="7" id="KW-0520">NAD</keyword>
<dbReference type="GO" id="GO:0050660">
    <property type="term" value="F:flavin adenine dinucleotide binding"/>
    <property type="evidence" value="ECO:0007669"/>
    <property type="project" value="InterPro"/>
</dbReference>
<dbReference type="Pfam" id="PF01207">
    <property type="entry name" value="Dus"/>
    <property type="match status" value="1"/>
</dbReference>
<dbReference type="PANTHER" id="PTHR11082">
    <property type="entry name" value="TRNA-DIHYDROURIDINE SYNTHASE"/>
    <property type="match status" value="1"/>
</dbReference>
<dbReference type="InterPro" id="IPR013785">
    <property type="entry name" value="Aldolase_TIM"/>
</dbReference>
<evidence type="ECO:0000256" key="2">
    <source>
        <dbReference type="ARBA" id="ARBA00022630"/>
    </source>
</evidence>
<dbReference type="PANTHER" id="PTHR11082:SF5">
    <property type="entry name" value="TRNA-DIHYDROURIDINE(16_17) SYNTHASE [NAD(P)(+)]-LIKE"/>
    <property type="match status" value="1"/>
</dbReference>
<organism evidence="16 17">
    <name type="scientific">Ostreobium quekettii</name>
    <dbReference type="NCBI Taxonomy" id="121088"/>
    <lineage>
        <taxon>Eukaryota</taxon>
        <taxon>Viridiplantae</taxon>
        <taxon>Chlorophyta</taxon>
        <taxon>core chlorophytes</taxon>
        <taxon>Ulvophyceae</taxon>
        <taxon>TCBD clade</taxon>
        <taxon>Bryopsidales</taxon>
        <taxon>Ostreobineae</taxon>
        <taxon>Ostreobiaceae</taxon>
        <taxon>Ostreobium</taxon>
    </lineage>
</organism>
<evidence type="ECO:0000256" key="14">
    <source>
        <dbReference type="SAM" id="MobiDB-lite"/>
    </source>
</evidence>
<dbReference type="EC" id="1.3.1.88" evidence="9"/>
<comment type="cofactor">
    <cofactor evidence="1">
        <name>FMN</name>
        <dbReference type="ChEBI" id="CHEBI:58210"/>
    </cofactor>
</comment>
<feature type="region of interest" description="Disordered" evidence="14">
    <location>
        <begin position="258"/>
        <end position="281"/>
    </location>
</feature>
<evidence type="ECO:0000256" key="12">
    <source>
        <dbReference type="ARBA" id="ARBA00048934"/>
    </source>
</evidence>
<comment type="catalytic activity">
    <reaction evidence="12">
        <text>5,6-dihydrouridine(16) in tRNA + NAD(+) = uridine(16) in tRNA + NADH + H(+)</text>
        <dbReference type="Rhea" id="RHEA:53380"/>
        <dbReference type="Rhea" id="RHEA-COMP:13543"/>
        <dbReference type="Rhea" id="RHEA-COMP:13544"/>
        <dbReference type="ChEBI" id="CHEBI:15378"/>
        <dbReference type="ChEBI" id="CHEBI:57540"/>
        <dbReference type="ChEBI" id="CHEBI:57945"/>
        <dbReference type="ChEBI" id="CHEBI:65315"/>
        <dbReference type="ChEBI" id="CHEBI:74443"/>
        <dbReference type="EC" id="1.3.1.88"/>
    </reaction>
    <physiologicalReaction direction="right-to-left" evidence="12">
        <dbReference type="Rhea" id="RHEA:53382"/>
    </physiologicalReaction>
</comment>
<evidence type="ECO:0000256" key="9">
    <source>
        <dbReference type="ARBA" id="ARBA00038890"/>
    </source>
</evidence>
<keyword evidence="6" id="KW-0560">Oxidoreductase</keyword>
<feature type="domain" description="DUS-like FMN-binding" evidence="15">
    <location>
        <begin position="3"/>
        <end position="177"/>
    </location>
</feature>
<evidence type="ECO:0000313" key="16">
    <source>
        <dbReference type="EMBL" id="CAD7700974.1"/>
    </source>
</evidence>
<dbReference type="Proteomes" id="UP000708148">
    <property type="component" value="Unassembled WGS sequence"/>
</dbReference>
<protein>
    <recommendedName>
        <fullName evidence="9">tRNA-dihydrouridine(16/17) synthase [NAD(P)(+)]</fullName>
        <ecNumber evidence="9">1.3.1.88</ecNumber>
    </recommendedName>
</protein>
<keyword evidence="17" id="KW-1185">Reference proteome</keyword>
<dbReference type="CDD" id="cd02801">
    <property type="entry name" value="DUS_like_FMN"/>
    <property type="match status" value="1"/>
</dbReference>
<keyword evidence="3" id="KW-0288">FMN</keyword>
<evidence type="ECO:0000313" key="17">
    <source>
        <dbReference type="Proteomes" id="UP000708148"/>
    </source>
</evidence>
<name>A0A8S1J437_9CHLO</name>
<dbReference type="OrthoDB" id="272303at2759"/>
<evidence type="ECO:0000256" key="6">
    <source>
        <dbReference type="ARBA" id="ARBA00023002"/>
    </source>
</evidence>
<comment type="similarity">
    <text evidence="8">Belongs to the Dus family. Dus1 subfamily.</text>
</comment>
<evidence type="ECO:0000256" key="3">
    <source>
        <dbReference type="ARBA" id="ARBA00022643"/>
    </source>
</evidence>
<comment type="catalytic activity">
    <reaction evidence="10">
        <text>5,6-dihydrouridine(17) in tRNA + NAD(+) = uridine(17) in tRNA + NADH + H(+)</text>
        <dbReference type="Rhea" id="RHEA:53372"/>
        <dbReference type="Rhea" id="RHEA-COMP:13541"/>
        <dbReference type="Rhea" id="RHEA-COMP:13542"/>
        <dbReference type="ChEBI" id="CHEBI:15378"/>
        <dbReference type="ChEBI" id="CHEBI:57540"/>
        <dbReference type="ChEBI" id="CHEBI:57945"/>
        <dbReference type="ChEBI" id="CHEBI:65315"/>
        <dbReference type="ChEBI" id="CHEBI:74443"/>
        <dbReference type="EC" id="1.3.1.88"/>
    </reaction>
    <physiologicalReaction direction="right-to-left" evidence="10">
        <dbReference type="Rhea" id="RHEA:53374"/>
    </physiologicalReaction>
</comment>
<keyword evidence="4" id="KW-0819">tRNA processing</keyword>
<dbReference type="SUPFAM" id="SSF51395">
    <property type="entry name" value="FMN-linked oxidoreductases"/>
    <property type="match status" value="1"/>
</dbReference>
<gene>
    <name evidence="16" type="ORF">OSTQU699_LOCUS6333</name>
</gene>
<comment type="caution">
    <text evidence="16">The sequence shown here is derived from an EMBL/GenBank/DDBJ whole genome shotgun (WGS) entry which is preliminary data.</text>
</comment>
<accession>A0A8S1J437</accession>
<dbReference type="Gene3D" id="3.20.20.70">
    <property type="entry name" value="Aldolase class I"/>
    <property type="match status" value="1"/>
</dbReference>
<comment type="catalytic activity">
    <reaction evidence="11">
        <text>5,6-dihydrouridine(16) in tRNA + NADP(+) = uridine(16) in tRNA + NADPH + H(+)</text>
        <dbReference type="Rhea" id="RHEA:53376"/>
        <dbReference type="Rhea" id="RHEA-COMP:13543"/>
        <dbReference type="Rhea" id="RHEA-COMP:13544"/>
        <dbReference type="ChEBI" id="CHEBI:15378"/>
        <dbReference type="ChEBI" id="CHEBI:57783"/>
        <dbReference type="ChEBI" id="CHEBI:58349"/>
        <dbReference type="ChEBI" id="CHEBI:65315"/>
        <dbReference type="ChEBI" id="CHEBI:74443"/>
        <dbReference type="EC" id="1.3.1.88"/>
    </reaction>
    <physiologicalReaction direction="right-to-left" evidence="11">
        <dbReference type="Rhea" id="RHEA:53378"/>
    </physiologicalReaction>
</comment>
<evidence type="ECO:0000256" key="5">
    <source>
        <dbReference type="ARBA" id="ARBA00022857"/>
    </source>
</evidence>
<dbReference type="EMBL" id="CAJHUC010001399">
    <property type="protein sequence ID" value="CAD7700974.1"/>
    <property type="molecule type" value="Genomic_DNA"/>
</dbReference>
<evidence type="ECO:0000259" key="15">
    <source>
        <dbReference type="Pfam" id="PF01207"/>
    </source>
</evidence>
<proteinExistence type="inferred from homology"/>
<reference evidence="16" key="1">
    <citation type="submission" date="2020-12" db="EMBL/GenBank/DDBJ databases">
        <authorList>
            <person name="Iha C."/>
        </authorList>
    </citation>
    <scope>NUCLEOTIDE SEQUENCE</scope>
</reference>
<evidence type="ECO:0000256" key="13">
    <source>
        <dbReference type="ARBA" id="ARBA00049467"/>
    </source>
</evidence>
<comment type="catalytic activity">
    <reaction evidence="13">
        <text>5,6-dihydrouridine(17) in tRNA + NADP(+) = uridine(17) in tRNA + NADPH + H(+)</text>
        <dbReference type="Rhea" id="RHEA:53368"/>
        <dbReference type="Rhea" id="RHEA-COMP:13541"/>
        <dbReference type="Rhea" id="RHEA-COMP:13542"/>
        <dbReference type="ChEBI" id="CHEBI:15378"/>
        <dbReference type="ChEBI" id="CHEBI:57783"/>
        <dbReference type="ChEBI" id="CHEBI:58349"/>
        <dbReference type="ChEBI" id="CHEBI:65315"/>
        <dbReference type="ChEBI" id="CHEBI:74443"/>
        <dbReference type="EC" id="1.3.1.88"/>
    </reaction>
    <physiologicalReaction direction="right-to-left" evidence="13">
        <dbReference type="Rhea" id="RHEA:53370"/>
    </physiologicalReaction>
</comment>
<evidence type="ECO:0000256" key="4">
    <source>
        <dbReference type="ARBA" id="ARBA00022694"/>
    </source>
</evidence>
<feature type="compositionally biased region" description="Basic and acidic residues" evidence="14">
    <location>
        <begin position="258"/>
        <end position="271"/>
    </location>
</feature>
<evidence type="ECO:0000256" key="8">
    <source>
        <dbReference type="ARBA" id="ARBA00038313"/>
    </source>
</evidence>
<keyword evidence="5" id="KW-0521">NADP</keyword>
<keyword evidence="2" id="KW-0285">Flavoprotein</keyword>